<dbReference type="InterPro" id="IPR026838">
    <property type="entry name" value="YheC/D"/>
</dbReference>
<evidence type="ECO:0000313" key="4">
    <source>
        <dbReference type="EMBL" id="MCR6546422.1"/>
    </source>
</evidence>
<evidence type="ECO:0000259" key="3">
    <source>
        <dbReference type="PROSITE" id="PS50975"/>
    </source>
</evidence>
<organism evidence="4 5">
    <name type="scientific">Dehalobacterium formicoaceticum</name>
    <dbReference type="NCBI Taxonomy" id="51515"/>
    <lineage>
        <taxon>Bacteria</taxon>
        <taxon>Bacillati</taxon>
        <taxon>Bacillota</taxon>
        <taxon>Clostridia</taxon>
        <taxon>Eubacteriales</taxon>
        <taxon>Peptococcaceae</taxon>
        <taxon>Dehalobacterium</taxon>
    </lineage>
</organism>
<dbReference type="EMBL" id="JANPWE010000007">
    <property type="protein sequence ID" value="MCR6546422.1"/>
    <property type="molecule type" value="Genomic_DNA"/>
</dbReference>
<dbReference type="RefSeq" id="WP_257913860.1">
    <property type="nucleotide sequence ID" value="NZ_JANPWE010000007.1"/>
</dbReference>
<feature type="domain" description="ATP-grasp" evidence="3">
    <location>
        <begin position="242"/>
        <end position="487"/>
    </location>
</feature>
<accession>A0ABT1Y6B0</accession>
<keyword evidence="5" id="KW-1185">Reference proteome</keyword>
<dbReference type="InterPro" id="IPR011761">
    <property type="entry name" value="ATP-grasp"/>
</dbReference>
<proteinExistence type="predicted"/>
<comment type="caution">
    <text evidence="4">The sequence shown here is derived from an EMBL/GenBank/DDBJ whole genome shotgun (WGS) entry which is preliminary data.</text>
</comment>
<dbReference type="Pfam" id="PF14398">
    <property type="entry name" value="ATPgrasp_YheCD"/>
    <property type="match status" value="1"/>
</dbReference>
<evidence type="ECO:0000256" key="1">
    <source>
        <dbReference type="PROSITE-ProRule" id="PRU00409"/>
    </source>
</evidence>
<dbReference type="Proteomes" id="UP001524944">
    <property type="component" value="Unassembled WGS sequence"/>
</dbReference>
<reference evidence="4 5" key="1">
    <citation type="submission" date="2022-08" db="EMBL/GenBank/DDBJ databases">
        <title>Proteogenomics of the novel Dehalobacterium formicoaceticum strain EZ94 highlights a key role of methyltransferases during anaerobic dichloromethane degradation.</title>
        <authorList>
            <person name="Wasmund K."/>
        </authorList>
    </citation>
    <scope>NUCLEOTIDE SEQUENCE [LARGE SCALE GENOMIC DNA]</scope>
    <source>
        <strain evidence="4 5">EZ94</strain>
    </source>
</reference>
<feature type="region of interest" description="Disordered" evidence="2">
    <location>
        <begin position="493"/>
        <end position="513"/>
    </location>
</feature>
<sequence>MHNEEEARSNLENKNFDEADADLLIEDRQKHFYRVKTVELVMHEDQELKNTICLPEHFLPENKDREEIKLTFGLKNIKVKIQPEQKTGLIVLSKDIFESFGLCENMKIGARFENGAVKLGPLVGVFMNEHAVGRLKKGNPTKKLMEMARAANRARVALYFFSVDDVIWTEKMVHGVFLNFATNTWEIKKLPIPNVLYDRGGGFKKNSRAQALSLRKQWHRYPHLLKINAQHYFDKWKVHDQLSKYPELKCYLPETLLFDHTAEGIEHMVNKYPEVYLKMRTGSNGRQIIRVRKQSPELYELSYFKEKIINEYAQSAEQIVQIADNFMNYKSFIIQQGLDVLTYKNSKVDIRVLMQKDRKGEWQITSMPVRIAYADCPVTSTKSGSRVYAFDYAFKNVLQYPQKKTEEIKAKITKLVYTAAGTLEEEYGSLGELGIDVAIDRNGQLWFIEVNSKPAKDTIMIAGIKYEINRAFILSFEYSKYLTGFIPPAKHHNEKETTGKLSDSELPHTEDKE</sequence>
<gene>
    <name evidence="4" type="ORF">NVS47_13025</name>
</gene>
<keyword evidence="1" id="KW-0067">ATP-binding</keyword>
<dbReference type="SUPFAM" id="SSF56059">
    <property type="entry name" value="Glutathione synthetase ATP-binding domain-like"/>
    <property type="match status" value="1"/>
</dbReference>
<protein>
    <submittedName>
        <fullName evidence="4">YheC/YheD family protein</fullName>
    </submittedName>
</protein>
<dbReference type="PROSITE" id="PS50975">
    <property type="entry name" value="ATP_GRASP"/>
    <property type="match status" value="1"/>
</dbReference>
<evidence type="ECO:0000256" key="2">
    <source>
        <dbReference type="SAM" id="MobiDB-lite"/>
    </source>
</evidence>
<name>A0ABT1Y6B0_9FIRM</name>
<evidence type="ECO:0000313" key="5">
    <source>
        <dbReference type="Proteomes" id="UP001524944"/>
    </source>
</evidence>
<dbReference type="Gene3D" id="3.30.470.20">
    <property type="entry name" value="ATP-grasp fold, B domain"/>
    <property type="match status" value="1"/>
</dbReference>
<keyword evidence="1" id="KW-0547">Nucleotide-binding</keyword>